<sequence length="285" mass="32428">MALLPYQKPHARPDQWVTHLVGRGLIVPDPALAAAEIERVGYERLRIYFRSRRDHAQLGKPFRANTTYRDILRIYECDQHLRSLIFEACGAFELAFRNTIGEVLSQAHGSHPHRDLAAFASPEARREALDLLAALYKKSKDARAKHYMTTYSSPVLPPIWTMKEFLTFGAAAKLHQMLSNRVRGDIALKFGVRKEEVFTNWVLCLVDLRNVCAHHDRLFNRAFQKQPRRLTSAGVPAAQHPQRLKAILECLDYLLASRGSPVDVVAKARALIVRYPEIALNEAGW</sequence>
<dbReference type="AlphaFoldDB" id="B0T905"/>
<keyword evidence="1" id="KW-0614">Plasmid</keyword>
<evidence type="ECO:0000313" key="1">
    <source>
        <dbReference type="EMBL" id="ABZ74392.1"/>
    </source>
</evidence>
<geneLocation type="plasmid" evidence="1">
    <name>pCAUL01</name>
</geneLocation>
<protein>
    <submittedName>
        <fullName evidence="1">Abi family protein</fullName>
    </submittedName>
</protein>
<organism evidence="1">
    <name type="scientific">Caulobacter sp. (strain K31)</name>
    <dbReference type="NCBI Taxonomy" id="366602"/>
    <lineage>
        <taxon>Bacteria</taxon>
        <taxon>Pseudomonadati</taxon>
        <taxon>Pseudomonadota</taxon>
        <taxon>Alphaproteobacteria</taxon>
        <taxon>Caulobacterales</taxon>
        <taxon>Caulobacteraceae</taxon>
        <taxon>Caulobacter</taxon>
    </lineage>
</organism>
<dbReference type="InterPro" id="IPR011664">
    <property type="entry name" value="Abi_system_AbiD/AbiF-like"/>
</dbReference>
<dbReference type="KEGG" id="cak:Caul_5272"/>
<reference evidence="1" key="1">
    <citation type="submission" date="2008-01" db="EMBL/GenBank/DDBJ databases">
        <title>Complete sequence of plasmid1 pCAUL01 of Caulobacter sp. K31.</title>
        <authorList>
            <consortium name="US DOE Joint Genome Institute"/>
            <person name="Copeland A."/>
            <person name="Lucas S."/>
            <person name="Lapidus A."/>
            <person name="Barry K."/>
            <person name="Glavina del Rio T."/>
            <person name="Dalin E."/>
            <person name="Tice H."/>
            <person name="Pitluck S."/>
            <person name="Bruce D."/>
            <person name="Goodwin L."/>
            <person name="Thompson L.S."/>
            <person name="Brettin T."/>
            <person name="Detter J.C."/>
            <person name="Han C."/>
            <person name="Schmutz J."/>
            <person name="Larimer F."/>
            <person name="Land M."/>
            <person name="Hauser L."/>
            <person name="Kyrpides N."/>
            <person name="Kim E."/>
            <person name="Stephens C."/>
            <person name="Richardson P."/>
        </authorList>
    </citation>
    <scope>NUCLEOTIDE SEQUENCE [LARGE SCALE GENOMIC DNA]</scope>
    <source>
        <strain evidence="1">K31</strain>
        <plasmid evidence="1">pCAUL01</plasmid>
    </source>
</reference>
<dbReference type="OrthoDB" id="5363652at2"/>
<dbReference type="EMBL" id="CP000928">
    <property type="protein sequence ID" value="ABZ74392.1"/>
    <property type="molecule type" value="Genomic_DNA"/>
</dbReference>
<accession>B0T905</accession>
<gene>
    <name evidence="1" type="ordered locus">Caul_5272</name>
</gene>
<dbReference type="HOGENOM" id="CLU_044962_2_1_5"/>
<dbReference type="Pfam" id="PF07751">
    <property type="entry name" value="Abi_2"/>
    <property type="match status" value="1"/>
</dbReference>
<proteinExistence type="predicted"/>
<name>B0T905_CAUSK</name>